<dbReference type="InterPro" id="IPR036236">
    <property type="entry name" value="Znf_C2H2_sf"/>
</dbReference>
<feature type="compositionally biased region" description="Low complexity" evidence="6">
    <location>
        <begin position="206"/>
        <end position="227"/>
    </location>
</feature>
<evidence type="ECO:0000256" key="5">
    <source>
        <dbReference type="PROSITE-ProRule" id="PRU00042"/>
    </source>
</evidence>
<dbReference type="GO" id="GO:0008270">
    <property type="term" value="F:zinc ion binding"/>
    <property type="evidence" value="ECO:0007669"/>
    <property type="project" value="UniProtKB-KW"/>
</dbReference>
<dbReference type="EMBL" id="CAJVPL010000052">
    <property type="protein sequence ID" value="CAG8438853.1"/>
    <property type="molecule type" value="Genomic_DNA"/>
</dbReference>
<evidence type="ECO:0000256" key="1">
    <source>
        <dbReference type="ARBA" id="ARBA00022723"/>
    </source>
</evidence>
<dbReference type="PROSITE" id="PS50157">
    <property type="entry name" value="ZINC_FINGER_C2H2_2"/>
    <property type="match status" value="2"/>
</dbReference>
<dbReference type="PANTHER" id="PTHR23057">
    <property type="entry name" value="JUXTAPOSED WITH ANOTHER ZINC FINGER PROTEIN 1"/>
    <property type="match status" value="1"/>
</dbReference>
<evidence type="ECO:0000313" key="9">
    <source>
        <dbReference type="Proteomes" id="UP000789831"/>
    </source>
</evidence>
<evidence type="ECO:0000256" key="6">
    <source>
        <dbReference type="SAM" id="MobiDB-lite"/>
    </source>
</evidence>
<name>A0A9N8YMB7_9GLOM</name>
<keyword evidence="4" id="KW-0862">Zinc</keyword>
<dbReference type="PANTHER" id="PTHR23057:SF0">
    <property type="entry name" value="JUXTAPOSED WITH ANOTHER ZINC FINGER PROTEIN 1"/>
    <property type="match status" value="1"/>
</dbReference>
<comment type="caution">
    <text evidence="8">The sequence shown here is derived from an EMBL/GenBank/DDBJ whole genome shotgun (WGS) entry which is preliminary data.</text>
</comment>
<feature type="compositionally biased region" description="Polar residues" evidence="6">
    <location>
        <begin position="571"/>
        <end position="581"/>
    </location>
</feature>
<dbReference type="InterPro" id="IPR013087">
    <property type="entry name" value="Znf_C2H2_type"/>
</dbReference>
<reference evidence="8" key="1">
    <citation type="submission" date="2021-06" db="EMBL/GenBank/DDBJ databases">
        <authorList>
            <person name="Kallberg Y."/>
            <person name="Tangrot J."/>
            <person name="Rosling A."/>
        </authorList>
    </citation>
    <scope>NUCLEOTIDE SEQUENCE</scope>
    <source>
        <strain evidence="8">MT106</strain>
    </source>
</reference>
<feature type="region of interest" description="Disordered" evidence="6">
    <location>
        <begin position="135"/>
        <end position="154"/>
    </location>
</feature>
<accession>A0A9N8YMB7</accession>
<dbReference type="PROSITE" id="PS00028">
    <property type="entry name" value="ZINC_FINGER_C2H2_1"/>
    <property type="match status" value="3"/>
</dbReference>
<dbReference type="SUPFAM" id="SSF57667">
    <property type="entry name" value="beta-beta-alpha zinc fingers"/>
    <property type="match status" value="1"/>
</dbReference>
<sequence length="734" mass="79335">MPHAIEQSSTSTFAQEHFLGNQQLNSALSDSRNFQLDPSIHPSDIVFFCPPEEQYYNSYDQSFSEGIKTSSSCDLRKEELFFQNCHCCGLVFDDFNSLIDHKQVVHSEYLEETGVNLENTYGLIAEEGWNSAASVSSAGSIPNSAPHSPQEDRLQDPAHQLNYVERQSITDRIPETSISVNLQDIRVFGQLNNRSHNNNKEESELQEPQRPSPMSSSSTTSVNSTQSGVTPTILNNSNYASDSSTLVFSDDRDLTHMNIQQSPQIASPLQTMPSIHSATGRAESAMNQVAMVLNRGLLNQGQTRRSATASSSIYNSILEQPYYVFPTDPNQYSQFTNFHAAATRPKRASSFSCTPTATILDNSEYINNNNNSGNYGSSGVMMSTGNRGSAQKPRRNNSVANTNTNNGAIGSHNKSHSLQQRHNQLGGARLTSSAPATPTANFGSLWPQSSSIGERENLAAASSSNFNIGGQSSIISGQVPGEQRRLSAPSLSTPLNNELSLSMDAAATSLVNDNPASSGVYGYSAVSLSSIYPIDQQRGMKRNREDGSEMEINQKRMNTEITFWDVNDNLGTNTSMMSPQKSSKKRPAVTAESARRKVSKSLGGPIAVAAANVPVVIDDAISISANLTNAIPAAQPLPPPQIEADKPYRCCVEGCPKTYKNANGLKYHRTHGHNTEQSGNGDKSAEKPYKCPHGGCSKSYKNLNGLKYHLEHSHNGVTASLSLGGGSSSGITGV</sequence>
<proteinExistence type="predicted"/>
<keyword evidence="9" id="KW-1185">Reference proteome</keyword>
<feature type="region of interest" description="Disordered" evidence="6">
    <location>
        <begin position="571"/>
        <end position="591"/>
    </location>
</feature>
<evidence type="ECO:0000313" key="8">
    <source>
        <dbReference type="EMBL" id="CAG8438853.1"/>
    </source>
</evidence>
<evidence type="ECO:0000256" key="3">
    <source>
        <dbReference type="ARBA" id="ARBA00022771"/>
    </source>
</evidence>
<dbReference type="Proteomes" id="UP000789831">
    <property type="component" value="Unassembled WGS sequence"/>
</dbReference>
<gene>
    <name evidence="8" type="ORF">AGERDE_LOCUS895</name>
</gene>
<feature type="region of interest" description="Disordered" evidence="6">
    <location>
        <begin position="668"/>
        <end position="688"/>
    </location>
</feature>
<dbReference type="GO" id="GO:0005634">
    <property type="term" value="C:nucleus"/>
    <property type="evidence" value="ECO:0007669"/>
    <property type="project" value="TreeGrafter"/>
</dbReference>
<dbReference type="Gene3D" id="3.30.160.60">
    <property type="entry name" value="Classic Zinc Finger"/>
    <property type="match status" value="2"/>
</dbReference>
<feature type="domain" description="C2H2-type" evidence="7">
    <location>
        <begin position="648"/>
        <end position="678"/>
    </location>
</feature>
<feature type="region of interest" description="Disordered" evidence="6">
    <location>
        <begin position="473"/>
        <end position="492"/>
    </location>
</feature>
<feature type="compositionally biased region" description="Polar residues" evidence="6">
    <location>
        <begin position="380"/>
        <end position="389"/>
    </location>
</feature>
<feature type="region of interest" description="Disordered" evidence="6">
    <location>
        <begin position="191"/>
        <end position="236"/>
    </location>
</feature>
<feature type="region of interest" description="Disordered" evidence="6">
    <location>
        <begin position="376"/>
        <end position="448"/>
    </location>
</feature>
<keyword evidence="2" id="KW-0677">Repeat</keyword>
<evidence type="ECO:0000256" key="4">
    <source>
        <dbReference type="ARBA" id="ARBA00022833"/>
    </source>
</evidence>
<dbReference type="InterPro" id="IPR051580">
    <property type="entry name" value="ZnF-Chromatin_assoc"/>
</dbReference>
<feature type="compositionally biased region" description="Polar residues" evidence="6">
    <location>
        <begin position="135"/>
        <end position="147"/>
    </location>
</feature>
<dbReference type="AlphaFoldDB" id="A0A9N8YMB7"/>
<dbReference type="SMART" id="SM00355">
    <property type="entry name" value="ZnF_C2H2"/>
    <property type="match status" value="3"/>
</dbReference>
<evidence type="ECO:0000256" key="2">
    <source>
        <dbReference type="ARBA" id="ARBA00022737"/>
    </source>
</evidence>
<feature type="compositionally biased region" description="Low complexity" evidence="6">
    <location>
        <begin position="396"/>
        <end position="406"/>
    </location>
</feature>
<keyword evidence="1" id="KW-0479">Metal-binding</keyword>
<organism evidence="8 9">
    <name type="scientific">Ambispora gerdemannii</name>
    <dbReference type="NCBI Taxonomy" id="144530"/>
    <lineage>
        <taxon>Eukaryota</taxon>
        <taxon>Fungi</taxon>
        <taxon>Fungi incertae sedis</taxon>
        <taxon>Mucoromycota</taxon>
        <taxon>Glomeromycotina</taxon>
        <taxon>Glomeromycetes</taxon>
        <taxon>Archaeosporales</taxon>
        <taxon>Ambisporaceae</taxon>
        <taxon>Ambispora</taxon>
    </lineage>
</organism>
<protein>
    <submittedName>
        <fullName evidence="8">8594_t:CDS:1</fullName>
    </submittedName>
</protein>
<feature type="domain" description="C2H2-type" evidence="7">
    <location>
        <begin position="689"/>
        <end position="719"/>
    </location>
</feature>
<dbReference type="OrthoDB" id="3269380at2759"/>
<keyword evidence="3 5" id="KW-0863">Zinc-finger</keyword>
<evidence type="ECO:0000259" key="7">
    <source>
        <dbReference type="PROSITE" id="PS50157"/>
    </source>
</evidence>
<feature type="compositionally biased region" description="Polar residues" evidence="6">
    <location>
        <begin position="430"/>
        <end position="448"/>
    </location>
</feature>